<protein>
    <recommendedName>
        <fullName evidence="4">tripeptidyl-peptidase II</fullName>
        <ecNumber evidence="4">3.4.14.10</ecNumber>
    </recommendedName>
</protein>
<feature type="binding site" evidence="15">
    <location>
        <position position="523"/>
    </location>
    <ligand>
        <name>Ca(2+)</name>
        <dbReference type="ChEBI" id="CHEBI:29108"/>
    </ligand>
</feature>
<accession>A0A2G8SK50</accession>
<evidence type="ECO:0000256" key="12">
    <source>
        <dbReference type="ARBA" id="ARBA00023026"/>
    </source>
</evidence>
<evidence type="ECO:0000313" key="19">
    <source>
        <dbReference type="Proteomes" id="UP000230002"/>
    </source>
</evidence>
<dbReference type="GO" id="GO:0004252">
    <property type="term" value="F:serine-type endopeptidase activity"/>
    <property type="evidence" value="ECO:0007669"/>
    <property type="project" value="UniProtKB-UniRule"/>
</dbReference>
<evidence type="ECO:0000256" key="2">
    <source>
        <dbReference type="ARBA" id="ARBA00002451"/>
    </source>
</evidence>
<name>A0A2G8SK50_9APHY</name>
<gene>
    <name evidence="18" type="ORF">GSI_03855</name>
</gene>
<dbReference type="InterPro" id="IPR030400">
    <property type="entry name" value="Sedolisin_dom"/>
</dbReference>
<feature type="active site" description="Charge relay system" evidence="15">
    <location>
        <position position="481"/>
    </location>
</feature>
<dbReference type="SMART" id="SM00944">
    <property type="entry name" value="Pro-kuma_activ"/>
    <property type="match status" value="1"/>
</dbReference>
<proteinExistence type="predicted"/>
<dbReference type="Proteomes" id="UP000230002">
    <property type="component" value="Unassembled WGS sequence"/>
</dbReference>
<dbReference type="AlphaFoldDB" id="A0A2G8SK50"/>
<dbReference type="SUPFAM" id="SSF54897">
    <property type="entry name" value="Protease propeptides/inhibitors"/>
    <property type="match status" value="1"/>
</dbReference>
<feature type="domain" description="Peptidase S53" evidence="17">
    <location>
        <begin position="209"/>
        <end position="563"/>
    </location>
</feature>
<keyword evidence="5" id="KW-0964">Secreted</keyword>
<dbReference type="GO" id="GO:0008240">
    <property type="term" value="F:tripeptidyl-peptidase activity"/>
    <property type="evidence" value="ECO:0007669"/>
    <property type="project" value="UniProtKB-EC"/>
</dbReference>
<reference evidence="18 19" key="1">
    <citation type="journal article" date="2015" name="Sci. Rep.">
        <title>Chromosome-level genome map provides insights into diverse defense mechanisms in the medicinal fungus Ganoderma sinense.</title>
        <authorList>
            <person name="Zhu Y."/>
            <person name="Xu J."/>
            <person name="Sun C."/>
            <person name="Zhou S."/>
            <person name="Xu H."/>
            <person name="Nelson D.R."/>
            <person name="Qian J."/>
            <person name="Song J."/>
            <person name="Luo H."/>
            <person name="Xiang L."/>
            <person name="Li Y."/>
            <person name="Xu Z."/>
            <person name="Ji A."/>
            <person name="Wang L."/>
            <person name="Lu S."/>
            <person name="Hayward A."/>
            <person name="Sun W."/>
            <person name="Li X."/>
            <person name="Schwartz D.C."/>
            <person name="Wang Y."/>
            <person name="Chen S."/>
        </authorList>
    </citation>
    <scope>NUCLEOTIDE SEQUENCE [LARGE SCALE GENOMIC DNA]</scope>
    <source>
        <strain evidence="18 19">ZZ0214-1</strain>
    </source>
</reference>
<evidence type="ECO:0000256" key="4">
    <source>
        <dbReference type="ARBA" id="ARBA00012462"/>
    </source>
</evidence>
<sequence length="563" mass="58231">MFSKAFLAICFAAVALGKPVARNLQVHEARTQVPPAFSLVGAASPDTVLNLRIALVSSDMAGLEKALMDVSTPSSTLYGQHLSKEEVEQFVAPTQDTVEAVTAWLKENDIEATQASPAGDWLSFSIPVSKANELFDADFSVFTHTSTGSQAIRTLSYSIPTDLKGKLDFVHPTTVFAQPFSGPRFSIPIVPPSAGNLTSRAVPSSCNSVVTPACLQAMYGIPTTSNAISSNVLGVSGFIEQFANQADLKSFLTRFRTDLSSSTTFTLQTLDGGSNPQGSSQAGVEANLDIQYTVGVASKVPVTFVSVGENNQDGVDGFLDIINLLIGETTPPTVLTTSYGFNEPDLPTSVANNLCNAYMQLGARGTSILFASGDGGVSGSQSQSCSTFIPTFPSGCPFLTSVGATTGITETAADFSSGGFSNIFARPSYQSAAVSSYLSALGSTNSGKFNTSGRAFPDVAAQGENVEIAVSGQFGLVAGTSCSSPIFASVIALLNDQLKEAGKSPLGFLNPFLYSTGASALNDITTGSNPGCNTNGFPAKAGWDPVTGLGTPNFAALQAAVGL</sequence>
<comment type="caution">
    <text evidence="18">The sequence shown here is derived from an EMBL/GenBank/DDBJ whole genome shotgun (WGS) entry which is preliminary data.</text>
</comment>
<dbReference type="EC" id="3.4.14.10" evidence="4"/>
<keyword evidence="11 15" id="KW-0106">Calcium</keyword>
<dbReference type="GO" id="GO:0006508">
    <property type="term" value="P:proteolysis"/>
    <property type="evidence" value="ECO:0007669"/>
    <property type="project" value="UniProtKB-KW"/>
</dbReference>
<dbReference type="PROSITE" id="PS51695">
    <property type="entry name" value="SEDOLISIN"/>
    <property type="match status" value="1"/>
</dbReference>
<keyword evidence="10 15" id="KW-0720">Serine protease</keyword>
<dbReference type="CDD" id="cd04056">
    <property type="entry name" value="Peptidases_S53"/>
    <property type="match status" value="1"/>
</dbReference>
<evidence type="ECO:0000259" key="17">
    <source>
        <dbReference type="PROSITE" id="PS51695"/>
    </source>
</evidence>
<dbReference type="InterPro" id="IPR050819">
    <property type="entry name" value="Tripeptidyl-peptidase_I"/>
</dbReference>
<dbReference type="Gene3D" id="3.40.50.200">
    <property type="entry name" value="Peptidase S8/S53 domain"/>
    <property type="match status" value="1"/>
</dbReference>
<keyword evidence="9 15" id="KW-0378">Hydrolase</keyword>
<dbReference type="InterPro" id="IPR036852">
    <property type="entry name" value="Peptidase_S8/S53_dom_sf"/>
</dbReference>
<keyword evidence="6 15" id="KW-0645">Protease</keyword>
<evidence type="ECO:0000256" key="11">
    <source>
        <dbReference type="ARBA" id="ARBA00022837"/>
    </source>
</evidence>
<comment type="catalytic activity">
    <reaction evidence="1">
        <text>Release of an N-terminal tripeptide from a polypeptide.</text>
        <dbReference type="EC" id="3.4.14.10"/>
    </reaction>
</comment>
<dbReference type="Pfam" id="PF00082">
    <property type="entry name" value="Peptidase_S8"/>
    <property type="match status" value="1"/>
</dbReference>
<dbReference type="PANTHER" id="PTHR14218:SF15">
    <property type="entry name" value="TRIPEPTIDYL-PEPTIDASE 1"/>
    <property type="match status" value="1"/>
</dbReference>
<evidence type="ECO:0000256" key="6">
    <source>
        <dbReference type="ARBA" id="ARBA00022670"/>
    </source>
</evidence>
<comment type="function">
    <text evidence="2">Secreted tripeptidyl-peptidase which degrades proteins at acidic pHs and is involved in virulence.</text>
</comment>
<evidence type="ECO:0000313" key="18">
    <source>
        <dbReference type="EMBL" id="PIL34144.1"/>
    </source>
</evidence>
<evidence type="ECO:0000256" key="9">
    <source>
        <dbReference type="ARBA" id="ARBA00022801"/>
    </source>
</evidence>
<feature type="active site" description="Charge relay system" evidence="15">
    <location>
        <position position="289"/>
    </location>
</feature>
<feature type="chain" id="PRO_5013627736" description="tripeptidyl-peptidase II" evidence="16">
    <location>
        <begin position="18"/>
        <end position="563"/>
    </location>
</feature>
<feature type="binding site" evidence="15">
    <location>
        <position position="524"/>
    </location>
    <ligand>
        <name>Ca(2+)</name>
        <dbReference type="ChEBI" id="CHEBI:29108"/>
    </ligand>
</feature>
<evidence type="ECO:0000256" key="5">
    <source>
        <dbReference type="ARBA" id="ARBA00022525"/>
    </source>
</evidence>
<evidence type="ECO:0000256" key="16">
    <source>
        <dbReference type="SAM" id="SignalP"/>
    </source>
</evidence>
<comment type="subcellular location">
    <subcellularLocation>
        <location evidence="3">Secreted</location>
        <location evidence="3">Extracellular space</location>
    </subcellularLocation>
</comment>
<evidence type="ECO:0000256" key="13">
    <source>
        <dbReference type="ARBA" id="ARBA00023145"/>
    </source>
</evidence>
<evidence type="ECO:0000256" key="15">
    <source>
        <dbReference type="PROSITE-ProRule" id="PRU01032"/>
    </source>
</evidence>
<dbReference type="InterPro" id="IPR000209">
    <property type="entry name" value="Peptidase_S8/S53_dom"/>
</dbReference>
<dbReference type="GO" id="GO:0046872">
    <property type="term" value="F:metal ion binding"/>
    <property type="evidence" value="ECO:0007669"/>
    <property type="project" value="UniProtKB-UniRule"/>
</dbReference>
<keyword evidence="13" id="KW-0865">Zymogen</keyword>
<keyword evidence="12" id="KW-0843">Virulence</keyword>
<organism evidence="18 19">
    <name type="scientific">Ganoderma sinense ZZ0214-1</name>
    <dbReference type="NCBI Taxonomy" id="1077348"/>
    <lineage>
        <taxon>Eukaryota</taxon>
        <taxon>Fungi</taxon>
        <taxon>Dikarya</taxon>
        <taxon>Basidiomycota</taxon>
        <taxon>Agaricomycotina</taxon>
        <taxon>Agaricomycetes</taxon>
        <taxon>Polyporales</taxon>
        <taxon>Polyporaceae</taxon>
        <taxon>Ganoderma</taxon>
    </lineage>
</organism>
<dbReference type="STRING" id="1077348.A0A2G8SK50"/>
<dbReference type="OrthoDB" id="409122at2759"/>
<dbReference type="CDD" id="cd11377">
    <property type="entry name" value="Pro-peptidase_S53"/>
    <property type="match status" value="1"/>
</dbReference>
<keyword evidence="8 16" id="KW-0732">Signal</keyword>
<dbReference type="SUPFAM" id="SSF52743">
    <property type="entry name" value="Subtilisin-like"/>
    <property type="match status" value="1"/>
</dbReference>
<keyword evidence="14" id="KW-0325">Glycoprotein</keyword>
<feature type="binding site" evidence="15">
    <location>
        <position position="544"/>
    </location>
    <ligand>
        <name>Ca(2+)</name>
        <dbReference type="ChEBI" id="CHEBI:29108"/>
    </ligand>
</feature>
<dbReference type="InterPro" id="IPR015366">
    <property type="entry name" value="S53_propep"/>
</dbReference>
<keyword evidence="19" id="KW-1185">Reference proteome</keyword>
<feature type="signal peptide" evidence="16">
    <location>
        <begin position="1"/>
        <end position="17"/>
    </location>
</feature>
<comment type="cofactor">
    <cofactor evidence="15">
        <name>Ca(2+)</name>
        <dbReference type="ChEBI" id="CHEBI:29108"/>
    </cofactor>
    <text evidence="15">Binds 1 Ca(2+) ion per subunit.</text>
</comment>
<dbReference type="PANTHER" id="PTHR14218">
    <property type="entry name" value="PROTEASE S8 TRIPEPTIDYL PEPTIDASE I CLN2"/>
    <property type="match status" value="1"/>
</dbReference>
<evidence type="ECO:0000256" key="1">
    <source>
        <dbReference type="ARBA" id="ARBA00001910"/>
    </source>
</evidence>
<evidence type="ECO:0000256" key="7">
    <source>
        <dbReference type="ARBA" id="ARBA00022723"/>
    </source>
</evidence>
<keyword evidence="7 15" id="KW-0479">Metal-binding</keyword>
<dbReference type="GO" id="GO:0005576">
    <property type="term" value="C:extracellular region"/>
    <property type="evidence" value="ECO:0007669"/>
    <property type="project" value="UniProtKB-SubCell"/>
</dbReference>
<dbReference type="Pfam" id="PF09286">
    <property type="entry name" value="Pro-kuma_activ"/>
    <property type="match status" value="1"/>
</dbReference>
<dbReference type="EMBL" id="AYKW01000006">
    <property type="protein sequence ID" value="PIL34144.1"/>
    <property type="molecule type" value="Genomic_DNA"/>
</dbReference>
<feature type="binding site" evidence="15">
    <location>
        <position position="542"/>
    </location>
    <ligand>
        <name>Ca(2+)</name>
        <dbReference type="ChEBI" id="CHEBI:29108"/>
    </ligand>
</feature>
<feature type="active site" description="Charge relay system" evidence="15">
    <location>
        <position position="285"/>
    </location>
</feature>
<evidence type="ECO:0000256" key="14">
    <source>
        <dbReference type="ARBA" id="ARBA00023180"/>
    </source>
</evidence>
<dbReference type="FunFam" id="3.40.50.200:FF:000015">
    <property type="entry name" value="Tripeptidyl peptidase A"/>
    <property type="match status" value="1"/>
</dbReference>
<evidence type="ECO:0000256" key="3">
    <source>
        <dbReference type="ARBA" id="ARBA00004239"/>
    </source>
</evidence>
<evidence type="ECO:0000256" key="10">
    <source>
        <dbReference type="ARBA" id="ARBA00022825"/>
    </source>
</evidence>
<evidence type="ECO:0000256" key="8">
    <source>
        <dbReference type="ARBA" id="ARBA00022729"/>
    </source>
</evidence>